<protein>
    <submittedName>
        <fullName evidence="2">Uncharacterized protein</fullName>
    </submittedName>
</protein>
<keyword evidence="1" id="KW-0472">Membrane</keyword>
<name>A0A927F7N5_9BACT</name>
<feature type="transmembrane region" description="Helical" evidence="1">
    <location>
        <begin position="6"/>
        <end position="25"/>
    </location>
</feature>
<dbReference type="RefSeq" id="WP_191617100.1">
    <property type="nucleotide sequence ID" value="NZ_JACYFG010000026.1"/>
</dbReference>
<evidence type="ECO:0000256" key="1">
    <source>
        <dbReference type="SAM" id="Phobius"/>
    </source>
</evidence>
<evidence type="ECO:0000313" key="2">
    <source>
        <dbReference type="EMBL" id="MBD5779972.1"/>
    </source>
</evidence>
<gene>
    <name evidence="2" type="ORF">IEN85_10775</name>
</gene>
<dbReference type="AlphaFoldDB" id="A0A927F7N5"/>
<keyword evidence="1" id="KW-0812">Transmembrane</keyword>
<accession>A0A927F7N5</accession>
<keyword evidence="1" id="KW-1133">Transmembrane helix</keyword>
<sequence>MKNLNTVKAISSVLLTAGILGFFYFSTKQMEGPDPDDFKVEITKIEKRDELLAIFGTVENLSDEDWQSVGIQVEFYDEAGQFLDETSGYGGNVPIVRSKSKESFKITEPTILTVIDDYETTKATVSNGYRR</sequence>
<organism evidence="2 3">
    <name type="scientific">Pelagicoccus enzymogenes</name>
    <dbReference type="NCBI Taxonomy" id="2773457"/>
    <lineage>
        <taxon>Bacteria</taxon>
        <taxon>Pseudomonadati</taxon>
        <taxon>Verrucomicrobiota</taxon>
        <taxon>Opitutia</taxon>
        <taxon>Puniceicoccales</taxon>
        <taxon>Pelagicoccaceae</taxon>
        <taxon>Pelagicoccus</taxon>
    </lineage>
</organism>
<proteinExistence type="predicted"/>
<dbReference type="EMBL" id="JACYFG010000026">
    <property type="protein sequence ID" value="MBD5779972.1"/>
    <property type="molecule type" value="Genomic_DNA"/>
</dbReference>
<dbReference type="Proteomes" id="UP000622317">
    <property type="component" value="Unassembled WGS sequence"/>
</dbReference>
<dbReference type="NCBIfam" id="NF038353">
    <property type="entry name" value="FxLYD_dom"/>
    <property type="match status" value="1"/>
</dbReference>
<reference evidence="2" key="1">
    <citation type="submission" date="2020-09" db="EMBL/GenBank/DDBJ databases">
        <title>Pelagicoccus enzymogenes sp. nov. with an EPS production, isolated from marine sediment.</title>
        <authorList>
            <person name="Feng X."/>
        </authorList>
    </citation>
    <scope>NUCLEOTIDE SEQUENCE</scope>
    <source>
        <strain evidence="2">NFK12</strain>
    </source>
</reference>
<dbReference type="InterPro" id="IPR047676">
    <property type="entry name" value="FxLYD_dom"/>
</dbReference>
<comment type="caution">
    <text evidence="2">The sequence shown here is derived from an EMBL/GenBank/DDBJ whole genome shotgun (WGS) entry which is preliminary data.</text>
</comment>
<keyword evidence="3" id="KW-1185">Reference proteome</keyword>
<evidence type="ECO:0000313" key="3">
    <source>
        <dbReference type="Proteomes" id="UP000622317"/>
    </source>
</evidence>